<gene>
    <name evidence="1" type="ORF">JCM9152_2739</name>
</gene>
<dbReference type="AlphaFoldDB" id="W4QH76"/>
<evidence type="ECO:0000313" key="2">
    <source>
        <dbReference type="Proteomes" id="UP000018895"/>
    </source>
</evidence>
<evidence type="ECO:0000313" key="1">
    <source>
        <dbReference type="EMBL" id="GAE31282.1"/>
    </source>
</evidence>
<comment type="caution">
    <text evidence="1">The sequence shown here is derived from an EMBL/GenBank/DDBJ whole genome shotgun (WGS) entry which is preliminary data.</text>
</comment>
<name>W4QH76_9BACI</name>
<protein>
    <submittedName>
        <fullName evidence="1">Transcription termination factor Rho</fullName>
    </submittedName>
</protein>
<proteinExistence type="predicted"/>
<accession>W4QH76</accession>
<keyword evidence="2" id="KW-1185">Reference proteome</keyword>
<dbReference type="Proteomes" id="UP000018895">
    <property type="component" value="Unassembled WGS sequence"/>
</dbReference>
<organism evidence="1 2">
    <name type="scientific">Halalkalibacter hemicellulosilyticusJCM 9152</name>
    <dbReference type="NCBI Taxonomy" id="1236971"/>
    <lineage>
        <taxon>Bacteria</taxon>
        <taxon>Bacillati</taxon>
        <taxon>Bacillota</taxon>
        <taxon>Bacilli</taxon>
        <taxon>Bacillales</taxon>
        <taxon>Bacillaceae</taxon>
        <taxon>Halalkalibacter</taxon>
    </lineage>
</organism>
<dbReference type="EMBL" id="BAUU01000018">
    <property type="protein sequence ID" value="GAE31282.1"/>
    <property type="molecule type" value="Genomic_DNA"/>
</dbReference>
<sequence>MPKSQLDKLWAIRKTMNDSPDFVDHFIKRVKETKTNIDFFASMEEEMNARGRKR</sequence>
<reference evidence="1" key="1">
    <citation type="journal article" date="2014" name="Genome Announc.">
        <title>Draft Genome Sequences of Three Alkaliphilic Bacillus Strains, Bacillus wakoensis JCM 9140T, Bacillus akibai JCM 9157T, and Bacillus hemicellulosilyticus JCM 9152T.</title>
        <authorList>
            <person name="Yuki M."/>
            <person name="Oshima K."/>
            <person name="Suda W."/>
            <person name="Oshida Y."/>
            <person name="Kitamura K."/>
            <person name="Iida T."/>
            <person name="Hattori M."/>
            <person name="Ohkuma M."/>
        </authorList>
    </citation>
    <scope>NUCLEOTIDE SEQUENCE [LARGE SCALE GENOMIC DNA]</scope>
    <source>
        <strain evidence="1">JCM 9152</strain>
    </source>
</reference>
<dbReference type="STRING" id="1236971.JCM9152_2739"/>